<dbReference type="EMBL" id="WUMU01000029">
    <property type="protein sequence ID" value="MXN20493.1"/>
    <property type="molecule type" value="Genomic_DNA"/>
</dbReference>
<accession>A0A6L7GCF3</accession>
<dbReference type="RefSeq" id="WP_160896615.1">
    <property type="nucleotide sequence ID" value="NZ_WUMU01000029.1"/>
</dbReference>
<evidence type="ECO:0000313" key="3">
    <source>
        <dbReference type="EMBL" id="MXN20493.1"/>
    </source>
</evidence>
<dbReference type="InterPro" id="IPR036691">
    <property type="entry name" value="Endo/exonu/phosph_ase_sf"/>
</dbReference>
<sequence length="346" mass="36964">MWIRVALVLCCLCAAPVARAEGLRLAWYDTELARDGPGLLLRDLLKGGDPQIGAVQAVIADLDADVLLLGGVDYDADLLAARALNAGLPHPYPHVFAWRSNAGWPTGLDLDGNGRRGEARDAQGYGRFSGQGALVLLSRLPLAEGGRDFSGLLWGALPGSLMAPDDPGAGVQRLASTGHWLVPLSAAEGLLWLGGFKATPPVFDGPEDRNGRRNHDEILFWRHLLDGAFGAPPGRLVLLGGANLDPRRGEGRHAAIRTLLEDPRLQDPLAMVGLGDRPTVDWAGTEDMRVDYLLVSTGVPVRAAGVLDRPRPLLTRASRHFPVWADLEGRWTAPSEAEGDGTAARP</sequence>
<evidence type="ECO:0000259" key="2">
    <source>
        <dbReference type="Pfam" id="PF03372"/>
    </source>
</evidence>
<evidence type="ECO:0000313" key="4">
    <source>
        <dbReference type="Proteomes" id="UP000477911"/>
    </source>
</evidence>
<dbReference type="InterPro" id="IPR005135">
    <property type="entry name" value="Endo/exonuclease/phosphatase"/>
</dbReference>
<gene>
    <name evidence="3" type="ORF">GR170_21875</name>
</gene>
<dbReference type="AlphaFoldDB" id="A0A6L7GCF3"/>
<feature type="domain" description="Endonuclease/exonuclease/phosphatase" evidence="2">
    <location>
        <begin position="49"/>
        <end position="320"/>
    </location>
</feature>
<keyword evidence="3" id="KW-0269">Exonuclease</keyword>
<feature type="signal peptide" evidence="1">
    <location>
        <begin position="1"/>
        <end position="20"/>
    </location>
</feature>
<comment type="caution">
    <text evidence="3">The sequence shown here is derived from an EMBL/GenBank/DDBJ whole genome shotgun (WGS) entry which is preliminary data.</text>
</comment>
<proteinExistence type="predicted"/>
<organism evidence="3 4">
    <name type="scientific">Pseudooceanicola albus</name>
    <dbReference type="NCBI Taxonomy" id="2692189"/>
    <lineage>
        <taxon>Bacteria</taxon>
        <taxon>Pseudomonadati</taxon>
        <taxon>Pseudomonadota</taxon>
        <taxon>Alphaproteobacteria</taxon>
        <taxon>Rhodobacterales</taxon>
        <taxon>Paracoccaceae</taxon>
        <taxon>Pseudooceanicola</taxon>
    </lineage>
</organism>
<protein>
    <submittedName>
        <fullName evidence="3">Endonuclease/exonuclease/phosphatase family protein</fullName>
    </submittedName>
</protein>
<reference evidence="3 4" key="1">
    <citation type="submission" date="2019-12" db="EMBL/GenBank/DDBJ databases">
        <authorList>
            <person name="Li M."/>
        </authorList>
    </citation>
    <scope>NUCLEOTIDE SEQUENCE [LARGE SCALE GENOMIC DNA]</scope>
    <source>
        <strain evidence="3 4">GBMRC 2024</strain>
    </source>
</reference>
<dbReference type="Proteomes" id="UP000477911">
    <property type="component" value="Unassembled WGS sequence"/>
</dbReference>
<dbReference type="GO" id="GO:0004527">
    <property type="term" value="F:exonuclease activity"/>
    <property type="evidence" value="ECO:0007669"/>
    <property type="project" value="UniProtKB-KW"/>
</dbReference>
<dbReference type="Pfam" id="PF03372">
    <property type="entry name" value="Exo_endo_phos"/>
    <property type="match status" value="1"/>
</dbReference>
<evidence type="ECO:0000256" key="1">
    <source>
        <dbReference type="SAM" id="SignalP"/>
    </source>
</evidence>
<keyword evidence="3" id="KW-0255">Endonuclease</keyword>
<dbReference type="SUPFAM" id="SSF56219">
    <property type="entry name" value="DNase I-like"/>
    <property type="match status" value="1"/>
</dbReference>
<keyword evidence="3" id="KW-0540">Nuclease</keyword>
<keyword evidence="4" id="KW-1185">Reference proteome</keyword>
<dbReference type="GO" id="GO:0004519">
    <property type="term" value="F:endonuclease activity"/>
    <property type="evidence" value="ECO:0007669"/>
    <property type="project" value="UniProtKB-KW"/>
</dbReference>
<dbReference type="Gene3D" id="3.60.10.10">
    <property type="entry name" value="Endonuclease/exonuclease/phosphatase"/>
    <property type="match status" value="1"/>
</dbReference>
<keyword evidence="3" id="KW-0378">Hydrolase</keyword>
<feature type="chain" id="PRO_5027021720" evidence="1">
    <location>
        <begin position="21"/>
        <end position="346"/>
    </location>
</feature>
<name>A0A6L7GCF3_9RHOB</name>
<keyword evidence="1" id="KW-0732">Signal</keyword>